<proteinExistence type="predicted"/>
<dbReference type="InterPro" id="IPR051259">
    <property type="entry name" value="rRNA_Methyltransferase"/>
</dbReference>
<dbReference type="InterPro" id="IPR001537">
    <property type="entry name" value="SpoU_MeTrfase"/>
</dbReference>
<evidence type="ECO:0000259" key="3">
    <source>
        <dbReference type="Pfam" id="PF00588"/>
    </source>
</evidence>
<dbReference type="PANTHER" id="PTHR43191:SF7">
    <property type="entry name" value="OBP33PEP LIKE PROTEIN"/>
    <property type="match status" value="1"/>
</dbReference>
<dbReference type="GO" id="GO:0006396">
    <property type="term" value="P:RNA processing"/>
    <property type="evidence" value="ECO:0007669"/>
    <property type="project" value="InterPro"/>
</dbReference>
<dbReference type="GO" id="GO:0032259">
    <property type="term" value="P:methylation"/>
    <property type="evidence" value="ECO:0007669"/>
    <property type="project" value="UniProtKB-KW"/>
</dbReference>
<evidence type="ECO:0000256" key="2">
    <source>
        <dbReference type="ARBA" id="ARBA00022679"/>
    </source>
</evidence>
<dbReference type="GO" id="GO:0003723">
    <property type="term" value="F:RNA binding"/>
    <property type="evidence" value="ECO:0007669"/>
    <property type="project" value="InterPro"/>
</dbReference>
<evidence type="ECO:0000256" key="1">
    <source>
        <dbReference type="ARBA" id="ARBA00022603"/>
    </source>
</evidence>
<dbReference type="InterPro" id="IPR029028">
    <property type="entry name" value="Alpha/beta_knot_MTases"/>
</dbReference>
<protein>
    <submittedName>
        <fullName evidence="4">SpoU rRNA Methylase family</fullName>
    </submittedName>
</protein>
<gene>
    <name evidence="4" type="ORF">CPAV1605_304</name>
</gene>
<organism evidence="4">
    <name type="scientific">seawater metagenome</name>
    <dbReference type="NCBI Taxonomy" id="1561972"/>
    <lineage>
        <taxon>unclassified sequences</taxon>
        <taxon>metagenomes</taxon>
        <taxon>ecological metagenomes</taxon>
    </lineage>
</organism>
<feature type="domain" description="tRNA/rRNA methyltransferase SpoU type" evidence="3">
    <location>
        <begin position="51"/>
        <end position="216"/>
    </location>
</feature>
<dbReference type="PANTHER" id="PTHR43191">
    <property type="entry name" value="RRNA METHYLTRANSFERASE 3"/>
    <property type="match status" value="1"/>
</dbReference>
<accession>A0A5E8CIY4</accession>
<dbReference type="InterPro" id="IPR029026">
    <property type="entry name" value="tRNA_m1G_MTases_N"/>
</dbReference>
<evidence type="ECO:0000313" key="4">
    <source>
        <dbReference type="EMBL" id="VVU94579.1"/>
    </source>
</evidence>
<sequence length="231" mass="26712">MSYKQAMIEDHNKFHDIRNIREYFKTKSIKQIKDFCCFQNLNYSVCTLSLHGNLNVGTIMRTSQLMGVDKYFVFGRRIFDTRSTVGADKYMNMIRILGIKGTNNDDKPVLVSKLSFEDRQLCPQKFNETMIEYNLVPIFIEQTHDAIFDDEINWNLIHSKIPKDKQICFIFGNEGDGIADEILALRKSHQGSIVITIRQLGALQSLNVSAAAAIILSKYKEWKLKKILDKY</sequence>
<name>A0A5E8CIY4_9ZZZZ</name>
<dbReference type="Gene3D" id="3.40.1280.10">
    <property type="match status" value="1"/>
</dbReference>
<dbReference type="SUPFAM" id="SSF75217">
    <property type="entry name" value="alpha/beta knot"/>
    <property type="match status" value="1"/>
</dbReference>
<dbReference type="Pfam" id="PF00588">
    <property type="entry name" value="SpoU_methylase"/>
    <property type="match status" value="1"/>
</dbReference>
<keyword evidence="1 4" id="KW-0489">Methyltransferase</keyword>
<dbReference type="AlphaFoldDB" id="A0A5E8CIY4"/>
<keyword evidence="2" id="KW-0808">Transferase</keyword>
<dbReference type="EMBL" id="CABVLZ010000001">
    <property type="protein sequence ID" value="VVU94579.1"/>
    <property type="molecule type" value="Genomic_DNA"/>
</dbReference>
<dbReference type="GO" id="GO:0008173">
    <property type="term" value="F:RNA methyltransferase activity"/>
    <property type="evidence" value="ECO:0007669"/>
    <property type="project" value="InterPro"/>
</dbReference>
<reference evidence="4" key="1">
    <citation type="submission" date="2019-09" db="EMBL/GenBank/DDBJ databases">
        <authorList>
            <person name="Needham M D."/>
        </authorList>
    </citation>
    <scope>NUCLEOTIDE SEQUENCE</scope>
</reference>